<comment type="caution">
    <text evidence="3">The sequence shown here is derived from an EMBL/GenBank/DDBJ whole genome shotgun (WGS) entry which is preliminary data.</text>
</comment>
<evidence type="ECO:0000313" key="4">
    <source>
        <dbReference type="Proteomes" id="UP000222531"/>
    </source>
</evidence>
<feature type="compositionally biased region" description="Low complexity" evidence="1">
    <location>
        <begin position="33"/>
        <end position="49"/>
    </location>
</feature>
<feature type="region of interest" description="Disordered" evidence="1">
    <location>
        <begin position="27"/>
        <end position="50"/>
    </location>
</feature>
<organism evidence="3 4">
    <name type="scientific">Streptomyces cinnamoneus</name>
    <name type="common">Streptoverticillium cinnamoneum</name>
    <dbReference type="NCBI Taxonomy" id="53446"/>
    <lineage>
        <taxon>Bacteria</taxon>
        <taxon>Bacillati</taxon>
        <taxon>Actinomycetota</taxon>
        <taxon>Actinomycetes</taxon>
        <taxon>Kitasatosporales</taxon>
        <taxon>Streptomycetaceae</taxon>
        <taxon>Streptomyces</taxon>
        <taxon>Streptomyces cinnamoneus group</taxon>
    </lineage>
</organism>
<feature type="signal peptide" evidence="2">
    <location>
        <begin position="1"/>
        <end position="20"/>
    </location>
</feature>
<feature type="chain" id="PRO_5044380853" description="Secreted protein" evidence="2">
    <location>
        <begin position="21"/>
        <end position="149"/>
    </location>
</feature>
<evidence type="ECO:0000256" key="2">
    <source>
        <dbReference type="SAM" id="SignalP"/>
    </source>
</evidence>
<keyword evidence="2" id="KW-0732">Signal</keyword>
<evidence type="ECO:0000313" key="3">
    <source>
        <dbReference type="EMBL" id="PHQ49109.1"/>
    </source>
</evidence>
<dbReference type="OrthoDB" id="4287590at2"/>
<dbReference type="EMBL" id="NHZO01000154">
    <property type="protein sequence ID" value="PHQ49109.1"/>
    <property type="molecule type" value="Genomic_DNA"/>
</dbReference>
<dbReference type="PROSITE" id="PS51257">
    <property type="entry name" value="PROKAR_LIPOPROTEIN"/>
    <property type="match status" value="1"/>
</dbReference>
<reference evidence="3 4" key="1">
    <citation type="journal article" date="2017" name="Biochemistry">
        <title>Identification of the Biosynthetic Pathway for the Antibiotic Bicyclomycin.</title>
        <authorList>
            <person name="Patteson J."/>
            <person name="Cai W."/>
            <person name="Johnson R.A."/>
            <person name="Santa Maria K."/>
            <person name="Li B."/>
        </authorList>
    </citation>
    <scope>NUCLEOTIDE SEQUENCE [LARGE SCALE GENOMIC DNA]</scope>
    <source>
        <strain evidence="3 4">ATCC 21532</strain>
    </source>
</reference>
<accession>A0A2G1XD74</accession>
<sequence>MKLRHIRTAAISGIALVALAGTSGCGGQSAEQDSGSAATPAADTATSADAAREALREVKVSDCAYAGKQGVTAQLSATNSSATATYSYKVTVKFTAPDGTALATQTPSMPFVRPGRTDTLDIATPYAPKAGASTGGVKCEVAGVERTTG</sequence>
<dbReference type="RefSeq" id="WP_099201069.1">
    <property type="nucleotide sequence ID" value="NZ_JBIRXA010000003.1"/>
</dbReference>
<name>A0A2G1XD74_STRCJ</name>
<keyword evidence="4" id="KW-1185">Reference proteome</keyword>
<gene>
    <name evidence="3" type="ORF">BLA24_23815</name>
</gene>
<evidence type="ECO:0008006" key="5">
    <source>
        <dbReference type="Google" id="ProtNLM"/>
    </source>
</evidence>
<protein>
    <recommendedName>
        <fullName evidence="5">Secreted protein</fullName>
    </recommendedName>
</protein>
<dbReference type="Proteomes" id="UP000222531">
    <property type="component" value="Unassembled WGS sequence"/>
</dbReference>
<evidence type="ECO:0000256" key="1">
    <source>
        <dbReference type="SAM" id="MobiDB-lite"/>
    </source>
</evidence>
<dbReference type="AlphaFoldDB" id="A0A2G1XD74"/>
<proteinExistence type="predicted"/>